<dbReference type="InterPro" id="IPR050238">
    <property type="entry name" value="DNA_Rep/Repair_Clamp_Loader"/>
</dbReference>
<accession>A0A0G0GT59</accession>
<dbReference type="PANTHER" id="PTHR11669:SF8">
    <property type="entry name" value="DNA POLYMERASE III SUBUNIT DELTA"/>
    <property type="match status" value="1"/>
</dbReference>
<protein>
    <submittedName>
        <fullName evidence="1">Polymerase III subunit delta'' protein</fullName>
    </submittedName>
</protein>
<dbReference type="Proteomes" id="UP000034852">
    <property type="component" value="Unassembled WGS sequence"/>
</dbReference>
<comment type="caution">
    <text evidence="1">The sequence shown here is derived from an EMBL/GenBank/DDBJ whole genome shotgun (WGS) entry which is preliminary data.</text>
</comment>
<proteinExistence type="predicted"/>
<organism evidence="1 2">
    <name type="scientific">candidate division WS6 bacterium GW2011_GWA2_37_6</name>
    <dbReference type="NCBI Taxonomy" id="1619087"/>
    <lineage>
        <taxon>Bacteria</taxon>
        <taxon>Candidatus Dojkabacteria</taxon>
    </lineage>
</organism>
<gene>
    <name evidence="1" type="ORF">US52_C0066G0003</name>
</gene>
<dbReference type="SUPFAM" id="SSF52540">
    <property type="entry name" value="P-loop containing nucleoside triphosphate hydrolases"/>
    <property type="match status" value="1"/>
</dbReference>
<evidence type="ECO:0000313" key="2">
    <source>
        <dbReference type="Proteomes" id="UP000034852"/>
    </source>
</evidence>
<dbReference type="PANTHER" id="PTHR11669">
    <property type="entry name" value="REPLICATION FACTOR C / DNA POLYMERASE III GAMMA-TAU SUBUNIT"/>
    <property type="match status" value="1"/>
</dbReference>
<dbReference type="AlphaFoldDB" id="A0A0G0GT59"/>
<sequence length="223" mass="25848">MKNISHTTIFETKDNKSREVLEAINSILGSTENNPDFYELQATEGRQSIGIEQTREMITWLQFKPYQSTNKLAIIRNAEQLTEQAQNSLLKTLEEPPTHSYIFLLTRNHRSLLSTILSRARLVRLKKEKGKTGLEEEKPLTEVIDAPIQEKLKWINATVGIKDPVERKNTIYQFLDEVHATIINKQEAKSRLYNLKLLETTFEGIKRNVNNKLLLENLLFNLE</sequence>
<dbReference type="EMBL" id="LBTH01000066">
    <property type="protein sequence ID" value="KKQ34243.1"/>
    <property type="molecule type" value="Genomic_DNA"/>
</dbReference>
<dbReference type="Gene3D" id="3.40.50.300">
    <property type="entry name" value="P-loop containing nucleotide triphosphate hydrolases"/>
    <property type="match status" value="1"/>
</dbReference>
<dbReference type="Pfam" id="PF13177">
    <property type="entry name" value="DNA_pol3_delta2"/>
    <property type="match status" value="1"/>
</dbReference>
<reference evidence="1" key="1">
    <citation type="journal article" date="2015" name="Nature">
        <title>rRNA introns, odd ribosomes, and small enigmatic genomes across a large radiation of phyla.</title>
        <authorList>
            <person name="Brown C.T."/>
            <person name="Hug L.A."/>
            <person name="Thomas B.C."/>
            <person name="Sharon I."/>
            <person name="Castelle C.J."/>
            <person name="Singh A."/>
            <person name="Wilkins M.J."/>
            <person name="Williams K.H."/>
            <person name="Banfield J.F."/>
        </authorList>
    </citation>
    <scope>NUCLEOTIDE SEQUENCE [LARGE SCALE GENOMIC DNA]</scope>
</reference>
<dbReference type="GO" id="GO:0006261">
    <property type="term" value="P:DNA-templated DNA replication"/>
    <property type="evidence" value="ECO:0007669"/>
    <property type="project" value="TreeGrafter"/>
</dbReference>
<evidence type="ECO:0000313" key="1">
    <source>
        <dbReference type="EMBL" id="KKQ34243.1"/>
    </source>
</evidence>
<name>A0A0G0GT59_9BACT</name>
<dbReference type="InterPro" id="IPR027417">
    <property type="entry name" value="P-loop_NTPase"/>
</dbReference>